<evidence type="ECO:0000256" key="1">
    <source>
        <dbReference type="SAM" id="MobiDB-lite"/>
    </source>
</evidence>
<keyword evidence="4" id="KW-1185">Reference proteome</keyword>
<keyword evidence="2" id="KW-0732">Signal</keyword>
<protein>
    <recommendedName>
        <fullName evidence="5">Secreted protein</fullName>
    </recommendedName>
</protein>
<feature type="signal peptide" evidence="2">
    <location>
        <begin position="1"/>
        <end position="19"/>
    </location>
</feature>
<reference evidence="3 4" key="1">
    <citation type="journal article" date="2023" name="Mol. Biol. Evol.">
        <title>Genomics of Secondarily Temperate Adaptation in the Only Non-Antarctic Icefish.</title>
        <authorList>
            <person name="Rivera-Colon A.G."/>
            <person name="Rayamajhi N."/>
            <person name="Minhas B.F."/>
            <person name="Madrigal G."/>
            <person name="Bilyk K.T."/>
            <person name="Yoon V."/>
            <person name="Hune M."/>
            <person name="Gregory S."/>
            <person name="Cheng C.H.C."/>
            <person name="Catchen J.M."/>
        </authorList>
    </citation>
    <scope>NUCLEOTIDE SEQUENCE [LARGE SCALE GENOMIC DNA]</scope>
    <source>
        <strain evidence="3">JC2023a</strain>
    </source>
</reference>
<evidence type="ECO:0000313" key="4">
    <source>
        <dbReference type="Proteomes" id="UP001335648"/>
    </source>
</evidence>
<dbReference type="Proteomes" id="UP001335648">
    <property type="component" value="Unassembled WGS sequence"/>
</dbReference>
<accession>A0AAN8C406</accession>
<dbReference type="EMBL" id="JAULUE010002053">
    <property type="protein sequence ID" value="KAK5896639.1"/>
    <property type="molecule type" value="Genomic_DNA"/>
</dbReference>
<evidence type="ECO:0008006" key="5">
    <source>
        <dbReference type="Google" id="ProtNLM"/>
    </source>
</evidence>
<sequence length="76" mass="8064">MSQAAGGMWRLAAVPGLMADVILQSAGGVQQPRSRPMALQNRMSETPQAWDFLSRSATAQSSASSQPEGTHYRSGT</sequence>
<evidence type="ECO:0000313" key="3">
    <source>
        <dbReference type="EMBL" id="KAK5896639.1"/>
    </source>
</evidence>
<name>A0AAN8C406_9TELE</name>
<dbReference type="AlphaFoldDB" id="A0AAN8C406"/>
<feature type="chain" id="PRO_5042834510" description="Secreted protein" evidence="2">
    <location>
        <begin position="20"/>
        <end position="76"/>
    </location>
</feature>
<evidence type="ECO:0000256" key="2">
    <source>
        <dbReference type="SAM" id="SignalP"/>
    </source>
</evidence>
<feature type="compositionally biased region" description="Low complexity" evidence="1">
    <location>
        <begin position="54"/>
        <end position="66"/>
    </location>
</feature>
<proteinExistence type="predicted"/>
<comment type="caution">
    <text evidence="3">The sequence shown here is derived from an EMBL/GenBank/DDBJ whole genome shotgun (WGS) entry which is preliminary data.</text>
</comment>
<gene>
    <name evidence="3" type="ORF">CesoFtcFv8_009780</name>
</gene>
<feature type="region of interest" description="Disordered" evidence="1">
    <location>
        <begin position="27"/>
        <end position="76"/>
    </location>
</feature>
<organism evidence="3 4">
    <name type="scientific">Champsocephalus esox</name>
    <name type="common">pike icefish</name>
    <dbReference type="NCBI Taxonomy" id="159716"/>
    <lineage>
        <taxon>Eukaryota</taxon>
        <taxon>Metazoa</taxon>
        <taxon>Chordata</taxon>
        <taxon>Craniata</taxon>
        <taxon>Vertebrata</taxon>
        <taxon>Euteleostomi</taxon>
        <taxon>Actinopterygii</taxon>
        <taxon>Neopterygii</taxon>
        <taxon>Teleostei</taxon>
        <taxon>Neoteleostei</taxon>
        <taxon>Acanthomorphata</taxon>
        <taxon>Eupercaria</taxon>
        <taxon>Perciformes</taxon>
        <taxon>Notothenioidei</taxon>
        <taxon>Channichthyidae</taxon>
        <taxon>Champsocephalus</taxon>
    </lineage>
</organism>